<dbReference type="EMBL" id="CP003587">
    <property type="protein sequence ID" value="AGY58617.1"/>
    <property type="molecule type" value="Genomic_DNA"/>
</dbReference>
<proteinExistence type="predicted"/>
<dbReference type="STRING" id="1183438.GKIL_2371"/>
<reference evidence="1 2" key="1">
    <citation type="journal article" date="2013" name="PLoS ONE">
        <title>Cultivation and Complete Genome Sequencing of Gloeobacter kilaueensis sp. nov., from a Lava Cave in Kilauea Caldera, Hawai'i.</title>
        <authorList>
            <person name="Saw J.H."/>
            <person name="Schatz M."/>
            <person name="Brown M.V."/>
            <person name="Kunkel D.D."/>
            <person name="Foster J.S."/>
            <person name="Shick H."/>
            <person name="Christensen S."/>
            <person name="Hou S."/>
            <person name="Wan X."/>
            <person name="Donachie S.P."/>
        </authorList>
    </citation>
    <scope>NUCLEOTIDE SEQUENCE [LARGE SCALE GENOMIC DNA]</scope>
    <source>
        <strain evidence="2">JS</strain>
    </source>
</reference>
<name>U5QI13_GLOK1</name>
<accession>U5QI13</accession>
<evidence type="ECO:0000313" key="2">
    <source>
        <dbReference type="Proteomes" id="UP000017396"/>
    </source>
</evidence>
<dbReference type="HOGENOM" id="CLU_2825031_0_0_3"/>
<protein>
    <submittedName>
        <fullName evidence="1">Uncharacterized protein</fullName>
    </submittedName>
</protein>
<dbReference type="KEGG" id="glj:GKIL_2371"/>
<dbReference type="RefSeq" id="WP_023173791.1">
    <property type="nucleotide sequence ID" value="NC_022600.1"/>
</dbReference>
<dbReference type="Proteomes" id="UP000017396">
    <property type="component" value="Chromosome"/>
</dbReference>
<organism evidence="1 2">
    <name type="scientific">Gloeobacter kilaueensis (strain ATCC BAA-2537 / CCAP 1431/1 / ULC 316 / JS1)</name>
    <dbReference type="NCBI Taxonomy" id="1183438"/>
    <lineage>
        <taxon>Bacteria</taxon>
        <taxon>Bacillati</taxon>
        <taxon>Cyanobacteriota</taxon>
        <taxon>Cyanophyceae</taxon>
        <taxon>Gloeobacterales</taxon>
        <taxon>Gloeobacteraceae</taxon>
        <taxon>Gloeobacter</taxon>
    </lineage>
</organism>
<evidence type="ECO:0000313" key="1">
    <source>
        <dbReference type="EMBL" id="AGY58617.1"/>
    </source>
</evidence>
<dbReference type="AlphaFoldDB" id="U5QI13"/>
<keyword evidence="2" id="KW-1185">Reference proteome</keyword>
<sequence>MNSYPSVSPFRLEFLLHLLITGGLLLTGLLAARQVQSLPLNTSRYSVDQTPVFDLPEVIVRPTHRR</sequence>
<gene>
    <name evidence="1" type="ORF">GKIL_2371</name>
</gene>